<keyword evidence="6" id="KW-1185">Reference proteome</keyword>
<organism evidence="5">
    <name type="scientific">Gymnodinialimonas phycosphaerae</name>
    <dbReference type="NCBI Taxonomy" id="2841589"/>
    <lineage>
        <taxon>Bacteria</taxon>
        <taxon>Pseudomonadati</taxon>
        <taxon>Pseudomonadota</taxon>
        <taxon>Alphaproteobacteria</taxon>
        <taxon>Rhodobacterales</taxon>
        <taxon>Paracoccaceae</taxon>
        <taxon>Gymnodinialimonas</taxon>
    </lineage>
</organism>
<dbReference type="Pfam" id="PF20072">
    <property type="entry name" value="DUF6468"/>
    <property type="match status" value="1"/>
</dbReference>
<dbReference type="Proteomes" id="UP000693972">
    <property type="component" value="Unassembled WGS sequence"/>
</dbReference>
<proteinExistence type="predicted"/>
<dbReference type="InterPro" id="IPR045531">
    <property type="entry name" value="DUF6468"/>
</dbReference>
<dbReference type="RefSeq" id="WP_257893676.1">
    <property type="nucleotide sequence ID" value="NZ_JAIMBW010000001.1"/>
</dbReference>
<sequence>MTILMSFGADILVILASLGAMAYCMVLSRRLSRLTSFDKGLGGAIAVMSSQVDEMKAALKEAKSGSDGAGNQLNDLVHQAREISSELEMMIAACHDFAEEAISVQAPVTVTPEDPPAETTELEIKPEDSQDDSVTPIFGSRRAAAEKDQGTAPAPEPLFGRRKSALG</sequence>
<evidence type="ECO:0000313" key="4">
    <source>
        <dbReference type="EMBL" id="MBY4894055.1"/>
    </source>
</evidence>
<reference evidence="5 6" key="1">
    <citation type="submission" date="2021-07" db="EMBL/GenBank/DDBJ databases">
        <title>Karlodiniumbacter phycospheric gen. nov., sp. nov., a phycosphere bacterium isolated from karlodinium veneficum.</title>
        <authorList>
            <person name="Peng Y."/>
            <person name="Jiang L."/>
            <person name="Lee J."/>
        </authorList>
    </citation>
    <scope>NUCLEOTIDE SEQUENCE</scope>
    <source>
        <strain evidence="5 6">N5</strain>
    </source>
</reference>
<gene>
    <name evidence="4" type="ORF">KUL25_14950</name>
    <name evidence="5" type="ORF">KUL25_14955</name>
</gene>
<keyword evidence="2" id="KW-1133">Transmembrane helix</keyword>
<name>A0A975TT24_9RHOB</name>
<protein>
    <submittedName>
        <fullName evidence="4">DUF6468 domain-containing protein</fullName>
    </submittedName>
</protein>
<dbReference type="AlphaFoldDB" id="A0A975TT24"/>
<dbReference type="EMBL" id="JAIMBW010000001">
    <property type="protein sequence ID" value="MBY4894055.1"/>
    <property type="molecule type" value="Genomic_DNA"/>
</dbReference>
<keyword evidence="2" id="KW-0812">Transmembrane</keyword>
<evidence type="ECO:0000256" key="2">
    <source>
        <dbReference type="SAM" id="Phobius"/>
    </source>
</evidence>
<feature type="domain" description="DUF6468" evidence="3">
    <location>
        <begin position="37"/>
        <end position="102"/>
    </location>
</feature>
<evidence type="ECO:0000313" key="6">
    <source>
        <dbReference type="Proteomes" id="UP000693972"/>
    </source>
</evidence>
<evidence type="ECO:0000259" key="3">
    <source>
        <dbReference type="Pfam" id="PF20072"/>
    </source>
</evidence>
<accession>A0A975TT24</accession>
<dbReference type="EMBL" id="CP078073">
    <property type="protein sequence ID" value="QXL86740.1"/>
    <property type="molecule type" value="Genomic_DNA"/>
</dbReference>
<feature type="transmembrane region" description="Helical" evidence="2">
    <location>
        <begin position="6"/>
        <end position="26"/>
    </location>
</feature>
<evidence type="ECO:0000313" key="5">
    <source>
        <dbReference type="EMBL" id="QXL86740.1"/>
    </source>
</evidence>
<keyword evidence="2" id="KW-0472">Membrane</keyword>
<feature type="region of interest" description="Disordered" evidence="1">
    <location>
        <begin position="110"/>
        <end position="167"/>
    </location>
</feature>
<evidence type="ECO:0000256" key="1">
    <source>
        <dbReference type="SAM" id="MobiDB-lite"/>
    </source>
</evidence>